<dbReference type="SUPFAM" id="SSF56436">
    <property type="entry name" value="C-type lectin-like"/>
    <property type="match status" value="1"/>
</dbReference>
<evidence type="ECO:0000313" key="4">
    <source>
        <dbReference type="Ensembl" id="ENSSORP00005002558.1"/>
    </source>
</evidence>
<dbReference type="Ensembl" id="ENSSORT00005002624.1">
    <property type="protein sequence ID" value="ENSSORP00005002558.1"/>
    <property type="gene ID" value="ENSSORG00005001539.1"/>
</dbReference>
<dbReference type="Pfam" id="PF00059">
    <property type="entry name" value="Lectin_C"/>
    <property type="match status" value="1"/>
</dbReference>
<dbReference type="CDD" id="cd03590">
    <property type="entry name" value="CLECT_DC-SIGN_like"/>
    <property type="match status" value="1"/>
</dbReference>
<keyword evidence="2" id="KW-1015">Disulfide bond</keyword>
<dbReference type="GO" id="GO:0030246">
    <property type="term" value="F:carbohydrate binding"/>
    <property type="evidence" value="ECO:0007669"/>
    <property type="project" value="UniProtKB-KW"/>
</dbReference>
<proteinExistence type="predicted"/>
<dbReference type="InterPro" id="IPR018378">
    <property type="entry name" value="C-type_lectin_CS"/>
</dbReference>
<reference evidence="4" key="1">
    <citation type="submission" date="2019-06" db="EMBL/GenBank/DDBJ databases">
        <authorList>
            <consortium name="Wellcome Sanger Institute Data Sharing"/>
        </authorList>
    </citation>
    <scope>NUCLEOTIDE SEQUENCE [LARGE SCALE GENOMIC DNA]</scope>
</reference>
<dbReference type="Gene3D" id="3.10.100.10">
    <property type="entry name" value="Mannose-Binding Protein A, subunit A"/>
    <property type="match status" value="1"/>
</dbReference>
<dbReference type="PANTHER" id="PTHR22803">
    <property type="entry name" value="MANNOSE, PHOSPHOLIPASE, LECTIN RECEPTOR RELATED"/>
    <property type="match status" value="1"/>
</dbReference>
<dbReference type="InterPro" id="IPR001304">
    <property type="entry name" value="C-type_lectin-like"/>
</dbReference>
<dbReference type="InterPro" id="IPR033989">
    <property type="entry name" value="CD209-like_CTLD"/>
</dbReference>
<reference evidence="4" key="2">
    <citation type="submission" date="2025-08" db="UniProtKB">
        <authorList>
            <consortium name="Ensembl"/>
        </authorList>
    </citation>
    <scope>IDENTIFICATION</scope>
</reference>
<feature type="domain" description="C-type lectin" evidence="3">
    <location>
        <begin position="43"/>
        <end position="158"/>
    </location>
</feature>
<keyword evidence="5" id="KW-1185">Reference proteome</keyword>
<reference evidence="4" key="3">
    <citation type="submission" date="2025-09" db="UniProtKB">
        <authorList>
            <consortium name="Ensembl"/>
        </authorList>
    </citation>
    <scope>IDENTIFICATION</scope>
</reference>
<protein>
    <submittedName>
        <fullName evidence="4">C-type lectin domain family 17, member A-like</fullName>
    </submittedName>
</protein>
<dbReference type="Proteomes" id="UP000472271">
    <property type="component" value="Chromosome 21"/>
</dbReference>
<name>A0A672Y7R2_9TELE</name>
<evidence type="ECO:0000256" key="2">
    <source>
        <dbReference type="ARBA" id="ARBA00023157"/>
    </source>
</evidence>
<keyword evidence="1" id="KW-0430">Lectin</keyword>
<sequence length="161" mass="18291">FKSQFFCSRNFHQNSLILLHVVNNFGVILYLTEKPCGKGWKRFGGSCYFLSNDTASWETGRDYCRNSGGDLVIVNSKEEQKFIAGFKRGSWIGLSDHEKEGIWKWVDGSPLTLSFWTPGQPNNGANNPVLGQQNCGEIFSKGKWNDVSCNNKLHWICEEMN</sequence>
<dbReference type="PROSITE" id="PS00615">
    <property type="entry name" value="C_TYPE_LECTIN_1"/>
    <property type="match status" value="1"/>
</dbReference>
<gene>
    <name evidence="4" type="primary">LOC115411853</name>
</gene>
<dbReference type="PROSITE" id="PS50041">
    <property type="entry name" value="C_TYPE_LECTIN_2"/>
    <property type="match status" value="1"/>
</dbReference>
<dbReference type="InterPro" id="IPR016187">
    <property type="entry name" value="CTDL_fold"/>
</dbReference>
<organism evidence="4 5">
    <name type="scientific">Sphaeramia orbicularis</name>
    <name type="common">orbiculate cardinalfish</name>
    <dbReference type="NCBI Taxonomy" id="375764"/>
    <lineage>
        <taxon>Eukaryota</taxon>
        <taxon>Metazoa</taxon>
        <taxon>Chordata</taxon>
        <taxon>Craniata</taxon>
        <taxon>Vertebrata</taxon>
        <taxon>Euteleostomi</taxon>
        <taxon>Actinopterygii</taxon>
        <taxon>Neopterygii</taxon>
        <taxon>Teleostei</taxon>
        <taxon>Neoteleostei</taxon>
        <taxon>Acanthomorphata</taxon>
        <taxon>Gobiaria</taxon>
        <taxon>Kurtiformes</taxon>
        <taxon>Apogonoidei</taxon>
        <taxon>Apogonidae</taxon>
        <taxon>Apogoninae</taxon>
        <taxon>Sphaeramia</taxon>
    </lineage>
</organism>
<accession>A0A672Y7R2</accession>
<dbReference type="InterPro" id="IPR016186">
    <property type="entry name" value="C-type_lectin-like/link_sf"/>
</dbReference>
<evidence type="ECO:0000259" key="3">
    <source>
        <dbReference type="PROSITE" id="PS50041"/>
    </source>
</evidence>
<dbReference type="AlphaFoldDB" id="A0A672Y7R2"/>
<evidence type="ECO:0000256" key="1">
    <source>
        <dbReference type="ARBA" id="ARBA00022734"/>
    </source>
</evidence>
<dbReference type="SMART" id="SM00034">
    <property type="entry name" value="CLECT"/>
    <property type="match status" value="1"/>
</dbReference>
<evidence type="ECO:0000313" key="5">
    <source>
        <dbReference type="Proteomes" id="UP000472271"/>
    </source>
</evidence>
<dbReference type="InterPro" id="IPR050111">
    <property type="entry name" value="C-type_lectin/snaclec_domain"/>
</dbReference>